<evidence type="ECO:0000259" key="5">
    <source>
        <dbReference type="SMART" id="SM00563"/>
    </source>
</evidence>
<sequence>MASMLKGVCFVLLIVITAVFGLHVLFIPAILTFFISPGLHTVYVSGILYFWTHLVSGLFELLGIRMKLVGDLKKVSKSVPTLIILNHRTRFDWFFLFTMLRHVGRLGNVRIILKSSLKSVPIFGPGTQLLNFIFLKRKWAEDEVHLTESIQYYADMKFPMELVIFPEGTDLSPGNRQRDKDYALKNNLPLNKCVLHPRTTGFVKCVRTLKEENRYPYFDVCDVSIGYIGDIPQGESQLVKGHWPKEIHFHIKYHPSSSLPSSDEELGEWLKKRWREKDELLTQFYETNSFPGPVLRETLMSRLKILALLVGWLVLCTAVIYYWIQATLCMTIIMGIPFVIHYVVNKRFDGWDKLMLRKWKICGVNFFVYGDFNHQNVKKNPVIIVSNHGTLFDLHCLIRGMFDIERPSQTFPITTERFRRSHIYLGWLKQMHHFIFVKKDWIKDRVHIDKSIRYLLETCSSVDVVIYPEGKIPSEAFKKEDKEYAESKGLATFKHLLHPKLKGFIACVQTCRSGGAPFEICEVTVAYKGRTGNCAYKGPFGGIQLPTGELPQEVHFHIKYHPSSSLPSSDEELGEWLYQRWRAKDELLVQFHKTKSFPGPVQKESLMKKLEMWLAIGIWAVLIGAVVYFWIKVPLLMAVIMGTTALIHYIVDKRFDGWERVALRRWERSKKMNAQNEQVLALLALFVPLSHHMQFGARDQVCRVKFVIYGDFNRVPSKHTPSVIISNHGSLFDLHSFIRGFIHIGSTYLSIPLTTERFRHTHVYVGWLKQMHHFIFIKRDWNKDLVHINKMIHYLLATGPPIHVIIYPEGNVLTKASKKADMEYAQSKGLIPHKYLLHPRVKGFAACVQACRSGHNGKADVYEMTIGYKGNPGQCAYAGPFGGVQLPTGDLPKEIHIHMKYHPSSSLPSSDEELGEWLKKRWREKDELLKQFYETSSFPGPVLRETFKFRQWMKLLIGIWIMSGAAFVYCWIQVPLLMAVIMGTTALIHYIVDKWFDGWDRLALKRWEDSKEHAK</sequence>
<dbReference type="InterPro" id="IPR002123">
    <property type="entry name" value="Plipid/glycerol_acylTrfase"/>
</dbReference>
<dbReference type="PANTHER" id="PTHR10983:SF16">
    <property type="entry name" value="LYSOCARDIOLIPIN ACYLTRANSFERASE 1"/>
    <property type="match status" value="1"/>
</dbReference>
<feature type="transmembrane region" description="Helical" evidence="4">
    <location>
        <begin position="7"/>
        <end position="35"/>
    </location>
</feature>
<dbReference type="SMART" id="SM00563">
    <property type="entry name" value="PlsC"/>
    <property type="match status" value="2"/>
</dbReference>
<dbReference type="SUPFAM" id="SSF69593">
    <property type="entry name" value="Glycerol-3-phosphate (1)-acyltransferase"/>
    <property type="match status" value="2"/>
</dbReference>
<evidence type="ECO:0000313" key="6">
    <source>
        <dbReference type="EnsemblMetazoa" id="Aqu2.1.32217_001"/>
    </source>
</evidence>
<dbReference type="CDD" id="cd07990">
    <property type="entry name" value="LPLAT_LCLAT1-like"/>
    <property type="match status" value="3"/>
</dbReference>
<dbReference type="GO" id="GO:0036149">
    <property type="term" value="P:phosphatidylinositol acyl-chain remodeling"/>
    <property type="evidence" value="ECO:0007669"/>
    <property type="project" value="TreeGrafter"/>
</dbReference>
<evidence type="ECO:0000256" key="1">
    <source>
        <dbReference type="ARBA" id="ARBA00008655"/>
    </source>
</evidence>
<comment type="similarity">
    <text evidence="1">Belongs to the 1-acyl-sn-glycerol-3-phosphate acyltransferase family.</text>
</comment>
<keyword evidence="2" id="KW-0808">Transferase</keyword>
<feature type="domain" description="Phospholipid/glycerol acyltransferase" evidence="5">
    <location>
        <begin position="722"/>
        <end position="845"/>
    </location>
</feature>
<dbReference type="GO" id="GO:0016746">
    <property type="term" value="F:acyltransferase activity"/>
    <property type="evidence" value="ECO:0007669"/>
    <property type="project" value="UniProtKB-KW"/>
</dbReference>
<dbReference type="Pfam" id="PF01553">
    <property type="entry name" value="Acyltransferase"/>
    <property type="match status" value="3"/>
</dbReference>
<proteinExistence type="inferred from homology"/>
<evidence type="ECO:0000256" key="3">
    <source>
        <dbReference type="ARBA" id="ARBA00023315"/>
    </source>
</evidence>
<dbReference type="Pfam" id="PF16076">
    <property type="entry name" value="Acyltransf_C"/>
    <property type="match status" value="3"/>
</dbReference>
<evidence type="ECO:0000256" key="2">
    <source>
        <dbReference type="ARBA" id="ARBA00022679"/>
    </source>
</evidence>
<name>A0A1X7UXX7_AMPQE</name>
<feature type="transmembrane region" description="Helical" evidence="4">
    <location>
        <begin position="330"/>
        <end position="348"/>
    </location>
</feature>
<reference evidence="6" key="1">
    <citation type="submission" date="2017-05" db="UniProtKB">
        <authorList>
            <consortium name="EnsemblMetazoa"/>
        </authorList>
    </citation>
    <scope>IDENTIFICATION</scope>
</reference>
<dbReference type="EnsemblMetazoa" id="Aqu2.1.32217_001">
    <property type="protein sequence ID" value="Aqu2.1.32217_001"/>
    <property type="gene ID" value="Aqu2.1.32217"/>
</dbReference>
<feature type="transmembrane region" description="Helical" evidence="4">
    <location>
        <begin position="612"/>
        <end position="629"/>
    </location>
</feature>
<dbReference type="InParanoid" id="A0A1X7UXX7"/>
<dbReference type="OrthoDB" id="186786at2759"/>
<accession>A0A1X7UXX7</accession>
<feature type="transmembrane region" description="Helical" evidence="4">
    <location>
        <begin position="305"/>
        <end position="324"/>
    </location>
</feature>
<dbReference type="GO" id="GO:0005783">
    <property type="term" value="C:endoplasmic reticulum"/>
    <property type="evidence" value="ECO:0007669"/>
    <property type="project" value="TreeGrafter"/>
</dbReference>
<protein>
    <recommendedName>
        <fullName evidence="5">Phospholipid/glycerol acyltransferase domain-containing protein</fullName>
    </recommendedName>
</protein>
<keyword evidence="4" id="KW-0812">Transmembrane</keyword>
<dbReference type="AlphaFoldDB" id="A0A1X7UXX7"/>
<evidence type="ECO:0000256" key="4">
    <source>
        <dbReference type="SAM" id="Phobius"/>
    </source>
</evidence>
<keyword evidence="4" id="KW-0472">Membrane</keyword>
<organism evidence="6">
    <name type="scientific">Amphimedon queenslandica</name>
    <name type="common">Sponge</name>
    <dbReference type="NCBI Taxonomy" id="400682"/>
    <lineage>
        <taxon>Eukaryota</taxon>
        <taxon>Metazoa</taxon>
        <taxon>Porifera</taxon>
        <taxon>Demospongiae</taxon>
        <taxon>Heteroscleromorpha</taxon>
        <taxon>Haplosclerida</taxon>
        <taxon>Niphatidae</taxon>
        <taxon>Amphimedon</taxon>
    </lineage>
</organism>
<keyword evidence="3" id="KW-0012">Acyltransferase</keyword>
<dbReference type="STRING" id="400682.A0A1X7UXX7"/>
<feature type="transmembrane region" description="Helical" evidence="4">
    <location>
        <begin position="41"/>
        <end position="64"/>
    </location>
</feature>
<dbReference type="InterPro" id="IPR032098">
    <property type="entry name" value="Acyltransf_C"/>
</dbReference>
<feature type="domain" description="Phospholipid/glycerol acyltransferase" evidence="5">
    <location>
        <begin position="81"/>
        <end position="203"/>
    </location>
</feature>
<keyword evidence="4" id="KW-1133">Transmembrane helix</keyword>
<dbReference type="PANTHER" id="PTHR10983">
    <property type="entry name" value="1-ACYLGLYCEROL-3-PHOSPHATE ACYLTRANSFERASE-RELATED"/>
    <property type="match status" value="1"/>
</dbReference>